<dbReference type="SUPFAM" id="SSF52540">
    <property type="entry name" value="P-loop containing nucleoside triphosphate hydrolases"/>
    <property type="match status" value="1"/>
</dbReference>
<evidence type="ECO:0008006" key="3">
    <source>
        <dbReference type="Google" id="ProtNLM"/>
    </source>
</evidence>
<dbReference type="RefSeq" id="WP_185677173.1">
    <property type="nucleotide sequence ID" value="NZ_JACHVB010000063.1"/>
</dbReference>
<dbReference type="AlphaFoldDB" id="A0A842HIC2"/>
<dbReference type="Proteomes" id="UP000546464">
    <property type="component" value="Unassembled WGS sequence"/>
</dbReference>
<comment type="caution">
    <text evidence="1">The sequence shown here is derived from an EMBL/GenBank/DDBJ whole genome shotgun (WGS) entry which is preliminary data.</text>
</comment>
<protein>
    <recommendedName>
        <fullName evidence="3">Sulfotransferase domain-containing protein</fullName>
    </recommendedName>
</protein>
<evidence type="ECO:0000313" key="2">
    <source>
        <dbReference type="Proteomes" id="UP000546464"/>
    </source>
</evidence>
<dbReference type="InterPro" id="IPR027417">
    <property type="entry name" value="P-loop_NTPase"/>
</dbReference>
<proteinExistence type="predicted"/>
<reference evidence="1 2" key="1">
    <citation type="submission" date="2020-07" db="EMBL/GenBank/DDBJ databases">
        <authorList>
            <person name="Feng X."/>
        </authorList>
    </citation>
    <scope>NUCLEOTIDE SEQUENCE [LARGE SCALE GENOMIC DNA]</scope>
    <source>
        <strain evidence="1 2">JCM31066</strain>
    </source>
</reference>
<evidence type="ECO:0000313" key="1">
    <source>
        <dbReference type="EMBL" id="MBC2596263.1"/>
    </source>
</evidence>
<dbReference type="Gene3D" id="3.40.50.300">
    <property type="entry name" value="P-loop containing nucleotide triphosphate hydrolases"/>
    <property type="match status" value="1"/>
</dbReference>
<dbReference type="EMBL" id="JACHVB010000063">
    <property type="protein sequence ID" value="MBC2596263.1"/>
    <property type="molecule type" value="Genomic_DNA"/>
</dbReference>
<keyword evidence="2" id="KW-1185">Reference proteome</keyword>
<organism evidence="1 2">
    <name type="scientific">Ruficoccus amylovorans</name>
    <dbReference type="NCBI Taxonomy" id="1804625"/>
    <lineage>
        <taxon>Bacteria</taxon>
        <taxon>Pseudomonadati</taxon>
        <taxon>Verrucomicrobiota</taxon>
        <taxon>Opitutia</taxon>
        <taxon>Puniceicoccales</taxon>
        <taxon>Cerasicoccaceae</taxon>
        <taxon>Ruficoccus</taxon>
    </lineage>
</organism>
<accession>A0A842HIC2</accession>
<gene>
    <name evidence="1" type="ORF">H5P28_18495</name>
</gene>
<sequence length="414" mass="47438">MKQLFLHIGYPKTGTTTLQKFLTINRDHLREQGFHYAVPVGAIPENHSGISHYYNDKSVGHLPTVRDNLRPLKKDLKQATTDKIIVTYEEFVFEDPARFKKWFKGFDVRPVVYLRDIYSLFMSYKKQMAINGHRMETFSSGPLAFAGHLKQFIKVFGEDACIVRSYNDAKKTGGTIEDFCQALGIRHSDAFRPVEDANTTKSDCAVMFLYQLAYSPIRRDNFWRLLHAVLGIDLKNHDYRCTLVSEDELRLNDRRLAFIQYQAKLLKDPSWIEHSLAKREALARQAPDTDLPAEIQHEIFAQLPPDLQQLVAKASPVPVPSDTSKPFLPPVNNLGSLEKDLLIRLREGFVTANRDLCRSQELARLLNQRLRQKRIFRARAKRTCRSGVQKLTSLLRLLSLPQSGKTPSSPSQQS</sequence>
<name>A0A842HIC2_9BACT</name>